<evidence type="ECO:0000313" key="2">
    <source>
        <dbReference type="EMBL" id="KAB5550540.1"/>
    </source>
</evidence>
<dbReference type="AlphaFoldDB" id="A0A5N5M658"/>
<name>A0A5N5M658_PANHP</name>
<proteinExistence type="predicted"/>
<comment type="caution">
    <text evidence="2">The sequence shown here is derived from an EMBL/GenBank/DDBJ whole genome shotgun (WGS) entry which is preliminary data.</text>
</comment>
<dbReference type="Proteomes" id="UP000327468">
    <property type="component" value="Chromosome 14"/>
</dbReference>
<accession>A0A5N5M658</accession>
<feature type="compositionally biased region" description="Polar residues" evidence="1">
    <location>
        <begin position="20"/>
        <end position="35"/>
    </location>
</feature>
<reference evidence="2 3" key="1">
    <citation type="submission" date="2019-06" db="EMBL/GenBank/DDBJ databases">
        <title>A chromosome-scale genome assembly of the striped catfish, Pangasianodon hypophthalmus.</title>
        <authorList>
            <person name="Wen M."/>
            <person name="Zahm M."/>
            <person name="Roques C."/>
            <person name="Cabau C."/>
            <person name="Klopp C."/>
            <person name="Donnadieu C."/>
            <person name="Jouanno E."/>
            <person name="Avarre J.-C."/>
            <person name="Campet M."/>
            <person name="Ha T.T.T."/>
            <person name="Dugue R."/>
            <person name="Lampietro C."/>
            <person name="Louis A."/>
            <person name="Herpin A."/>
            <person name="Echchiki A."/>
            <person name="Berthelot C."/>
            <person name="Parey E."/>
            <person name="Roest-Crollius H."/>
            <person name="Braasch I."/>
            <person name="Postlethwait J."/>
            <person name="Bobe J."/>
            <person name="Montfort J."/>
            <person name="Bouchez O."/>
            <person name="Begum T."/>
            <person name="Schartl M."/>
            <person name="Guiguen Y."/>
        </authorList>
    </citation>
    <scope>NUCLEOTIDE SEQUENCE [LARGE SCALE GENOMIC DNA]</scope>
    <source>
        <strain evidence="2 3">Indonesia</strain>
        <tissue evidence="2">Blood</tissue>
    </source>
</reference>
<keyword evidence="3" id="KW-1185">Reference proteome</keyword>
<dbReference type="EMBL" id="VFJC01000015">
    <property type="protein sequence ID" value="KAB5550540.1"/>
    <property type="molecule type" value="Genomic_DNA"/>
</dbReference>
<sequence>MHEKVKSYGRRQAPERSVDTKLNNCVSSVSGTTEFSKPRFPSPKSEKKGNKSGGTCADDCGDDYINMEDLNVYGNI</sequence>
<feature type="compositionally biased region" description="Basic and acidic residues" evidence="1">
    <location>
        <begin position="1"/>
        <end position="19"/>
    </location>
</feature>
<evidence type="ECO:0000256" key="1">
    <source>
        <dbReference type="SAM" id="MobiDB-lite"/>
    </source>
</evidence>
<protein>
    <submittedName>
        <fullName evidence="2">Uncharacterized protein</fullName>
    </submittedName>
</protein>
<organism evidence="2 3">
    <name type="scientific">Pangasianodon hypophthalmus</name>
    <name type="common">Striped catfish</name>
    <name type="synonym">Helicophagus hypophthalmus</name>
    <dbReference type="NCBI Taxonomy" id="310915"/>
    <lineage>
        <taxon>Eukaryota</taxon>
        <taxon>Metazoa</taxon>
        <taxon>Chordata</taxon>
        <taxon>Craniata</taxon>
        <taxon>Vertebrata</taxon>
        <taxon>Euteleostomi</taxon>
        <taxon>Actinopterygii</taxon>
        <taxon>Neopterygii</taxon>
        <taxon>Teleostei</taxon>
        <taxon>Ostariophysi</taxon>
        <taxon>Siluriformes</taxon>
        <taxon>Pangasiidae</taxon>
        <taxon>Pangasianodon</taxon>
    </lineage>
</organism>
<evidence type="ECO:0000313" key="3">
    <source>
        <dbReference type="Proteomes" id="UP000327468"/>
    </source>
</evidence>
<feature type="region of interest" description="Disordered" evidence="1">
    <location>
        <begin position="1"/>
        <end position="55"/>
    </location>
</feature>
<gene>
    <name evidence="2" type="ORF">PHYPO_G00054870</name>
</gene>